<comment type="caution">
    <text evidence="1">The sequence shown here is derived from an EMBL/GenBank/DDBJ whole genome shotgun (WGS) entry which is preliminary data.</text>
</comment>
<reference evidence="1 2" key="1">
    <citation type="journal article" date="2020" name="BMC Genomics">
        <title>Intraspecific diversification of the crop wild relative Brassica cretica Lam. using demographic model selection.</title>
        <authorList>
            <person name="Kioukis A."/>
            <person name="Michalopoulou V.A."/>
            <person name="Briers L."/>
            <person name="Pirintsos S."/>
            <person name="Studholme D.J."/>
            <person name="Pavlidis P."/>
            <person name="Sarris P.F."/>
        </authorList>
    </citation>
    <scope>NUCLEOTIDE SEQUENCE [LARGE SCALE GENOMIC DNA]</scope>
    <source>
        <strain evidence="2">cv. PFS-1207/04</strain>
    </source>
</reference>
<gene>
    <name evidence="1" type="ORF">DY000_02016438</name>
</gene>
<evidence type="ECO:0000313" key="1">
    <source>
        <dbReference type="EMBL" id="KAF3562416.1"/>
    </source>
</evidence>
<keyword evidence="2" id="KW-1185">Reference proteome</keyword>
<name>A0ABQ7CRF2_BRACR</name>
<dbReference type="Gene3D" id="3.40.462.20">
    <property type="match status" value="1"/>
</dbReference>
<accession>A0ABQ7CRF2</accession>
<protein>
    <submittedName>
        <fullName evidence="1">Uncharacterized protein</fullName>
    </submittedName>
</protein>
<organism evidence="1 2">
    <name type="scientific">Brassica cretica</name>
    <name type="common">Mustard</name>
    <dbReference type="NCBI Taxonomy" id="69181"/>
    <lineage>
        <taxon>Eukaryota</taxon>
        <taxon>Viridiplantae</taxon>
        <taxon>Streptophyta</taxon>
        <taxon>Embryophyta</taxon>
        <taxon>Tracheophyta</taxon>
        <taxon>Spermatophyta</taxon>
        <taxon>Magnoliopsida</taxon>
        <taxon>eudicotyledons</taxon>
        <taxon>Gunneridae</taxon>
        <taxon>Pentapetalae</taxon>
        <taxon>rosids</taxon>
        <taxon>malvids</taxon>
        <taxon>Brassicales</taxon>
        <taxon>Brassicaceae</taxon>
        <taxon>Brassiceae</taxon>
        <taxon>Brassica</taxon>
    </lineage>
</organism>
<dbReference type="EMBL" id="QGKV02000759">
    <property type="protein sequence ID" value="KAF3562416.1"/>
    <property type="molecule type" value="Genomic_DNA"/>
</dbReference>
<dbReference type="PANTHER" id="PTHR32448">
    <property type="entry name" value="OS08G0158400 PROTEIN"/>
    <property type="match status" value="1"/>
</dbReference>
<evidence type="ECO:0000313" key="2">
    <source>
        <dbReference type="Proteomes" id="UP000266723"/>
    </source>
</evidence>
<dbReference type="Proteomes" id="UP000266723">
    <property type="component" value="Unassembled WGS sequence"/>
</dbReference>
<sequence length="214" mass="23864">MLFGGPYGGTVSRTLEKNATEIVHRWQEVGPELPEDLSIRTVIEVVNGTVSSQKTVRATFVAMFLGDASTLLSVLNRRLPELGLVRSVCTETSWIQSVLFWTDIRVGTSEIVLLQSNITVNYIKRKSDYVREPISRTGLESIWRKMIELEIPAMAFNPYEGMMAKISPTATPFPYRADNVWKIQICVILKSRNVPCRYAISAGSIEKLGHAAGS</sequence>
<proteinExistence type="predicted"/>